<keyword evidence="3" id="KW-1185">Reference proteome</keyword>
<dbReference type="InterPro" id="IPR009291">
    <property type="entry name" value="Vps62"/>
</dbReference>
<proteinExistence type="predicted"/>
<keyword evidence="1" id="KW-0732">Signal</keyword>
<dbReference type="Proteomes" id="UP000383932">
    <property type="component" value="Unassembled WGS sequence"/>
</dbReference>
<dbReference type="InterPro" id="IPR053102">
    <property type="entry name" value="VPS_Associated"/>
</dbReference>
<reference evidence="2 3" key="1">
    <citation type="journal article" date="2019" name="Fungal Biol. Biotechnol.">
        <title>Draft genome sequence of fastidious pathogen Ceratobasidium theobromae, which causes vascular-streak dieback in Theobroma cacao.</title>
        <authorList>
            <person name="Ali S.S."/>
            <person name="Asman A."/>
            <person name="Shao J."/>
            <person name="Firmansyah A.P."/>
            <person name="Susilo A.W."/>
            <person name="Rosmana A."/>
            <person name="McMahon P."/>
            <person name="Junaid M."/>
            <person name="Guest D."/>
            <person name="Kheng T.Y."/>
            <person name="Meinhardt L.W."/>
            <person name="Bailey B.A."/>
        </authorList>
    </citation>
    <scope>NUCLEOTIDE SEQUENCE [LARGE SCALE GENOMIC DNA]</scope>
    <source>
        <strain evidence="2 3">CT2</strain>
    </source>
</reference>
<dbReference type="EMBL" id="SSOP01000176">
    <property type="protein sequence ID" value="KAB5590348.1"/>
    <property type="molecule type" value="Genomic_DNA"/>
</dbReference>
<protein>
    <submittedName>
        <fullName evidence="2">Vacuolar protein sorting-associated protein 62</fullName>
    </submittedName>
</protein>
<dbReference type="PANTHER" id="PTHR48220">
    <property type="match status" value="1"/>
</dbReference>
<dbReference type="OrthoDB" id="188042at2759"/>
<evidence type="ECO:0000313" key="3">
    <source>
        <dbReference type="Proteomes" id="UP000383932"/>
    </source>
</evidence>
<evidence type="ECO:0000256" key="1">
    <source>
        <dbReference type="SAM" id="SignalP"/>
    </source>
</evidence>
<comment type="caution">
    <text evidence="2">The sequence shown here is derived from an EMBL/GenBank/DDBJ whole genome shotgun (WGS) entry which is preliminary data.</text>
</comment>
<feature type="signal peptide" evidence="1">
    <location>
        <begin position="1"/>
        <end position="21"/>
    </location>
</feature>
<name>A0A5N5QFU3_9AGAM</name>
<dbReference type="GO" id="GO:0006623">
    <property type="term" value="P:protein targeting to vacuole"/>
    <property type="evidence" value="ECO:0007669"/>
    <property type="project" value="TreeGrafter"/>
</dbReference>
<dbReference type="AlphaFoldDB" id="A0A5N5QFU3"/>
<dbReference type="Pfam" id="PF06101">
    <property type="entry name" value="Vps62"/>
    <property type="match status" value="1"/>
</dbReference>
<feature type="chain" id="PRO_5024309094" evidence="1">
    <location>
        <begin position="22"/>
        <end position="351"/>
    </location>
</feature>
<dbReference type="GO" id="GO:0000329">
    <property type="term" value="C:fungal-type vacuole membrane"/>
    <property type="evidence" value="ECO:0007669"/>
    <property type="project" value="TreeGrafter"/>
</dbReference>
<dbReference type="PANTHER" id="PTHR48220:SF1">
    <property type="entry name" value="VACUOLAR PROTEIN SORTING-ASSOCIATED PROTEIN 62-RELATED"/>
    <property type="match status" value="1"/>
</dbReference>
<evidence type="ECO:0000313" key="2">
    <source>
        <dbReference type="EMBL" id="KAB5590348.1"/>
    </source>
</evidence>
<gene>
    <name evidence="2" type="ORF">CTheo_6207</name>
</gene>
<accession>A0A5N5QFU3</accession>
<organism evidence="2 3">
    <name type="scientific">Ceratobasidium theobromae</name>
    <dbReference type="NCBI Taxonomy" id="1582974"/>
    <lineage>
        <taxon>Eukaryota</taxon>
        <taxon>Fungi</taxon>
        <taxon>Dikarya</taxon>
        <taxon>Basidiomycota</taxon>
        <taxon>Agaricomycotina</taxon>
        <taxon>Agaricomycetes</taxon>
        <taxon>Cantharellales</taxon>
        <taxon>Ceratobasidiaceae</taxon>
        <taxon>Ceratobasidium</taxon>
    </lineage>
</organism>
<sequence length="351" mass="39085">MLSFRALITLALGSFSPNVYTRGVQTSGDLPSYALTYAPIIHLWSREEFWPSDPAIHLQHVAAKKDDFSNNTAAPNQLTLSNLDYPGSSESTYLTGNDDVETEPEWLRSTYGKPGYGGRSAAPSAIIAVDKGFYSIFYLSMSRFTTQYSKRAIYLGRDMLIYSTRSFTVSYNRGNRYNGSVYGDHVGDWENIMIRFLNGEPQAVHYSQHSDGPAYTYATTPKYALRPIAYSAEGSHANYATVGQHNHSANFGYLTDHADAGPIWDVTCNYVAYWFSRAEGFIGATGNNVPTAWLDFIGHWGDKQYPDSDPRQHSLQGQYRYTSGPPGPIGHNLLRTTLCQYSDCPANTSIE</sequence>